<dbReference type="RefSeq" id="WP_380063276.1">
    <property type="nucleotide sequence ID" value="NZ_JBHSEI010000015.1"/>
</dbReference>
<dbReference type="Pfam" id="PF00072">
    <property type="entry name" value="Response_reg"/>
    <property type="match status" value="1"/>
</dbReference>
<dbReference type="InterPro" id="IPR052893">
    <property type="entry name" value="TCS_response_regulator"/>
</dbReference>
<comment type="caution">
    <text evidence="1">Lacks conserved residue(s) required for the propagation of feature annotation.</text>
</comment>
<keyword evidence="4" id="KW-1185">Reference proteome</keyword>
<evidence type="ECO:0000313" key="3">
    <source>
        <dbReference type="EMBL" id="MFC4640296.1"/>
    </source>
</evidence>
<dbReference type="EMBL" id="JBHSEI010000015">
    <property type="protein sequence ID" value="MFC4640296.1"/>
    <property type="molecule type" value="Genomic_DNA"/>
</dbReference>
<comment type="caution">
    <text evidence="3">The sequence shown here is derived from an EMBL/GenBank/DDBJ whole genome shotgun (WGS) entry which is preliminary data.</text>
</comment>
<evidence type="ECO:0000259" key="2">
    <source>
        <dbReference type="PROSITE" id="PS50110"/>
    </source>
</evidence>
<dbReference type="SUPFAM" id="SSF52172">
    <property type="entry name" value="CheY-like"/>
    <property type="match status" value="1"/>
</dbReference>
<organism evidence="3 4">
    <name type="scientific">Deinococcus hohokamensis</name>
    <dbReference type="NCBI Taxonomy" id="309883"/>
    <lineage>
        <taxon>Bacteria</taxon>
        <taxon>Thermotogati</taxon>
        <taxon>Deinococcota</taxon>
        <taxon>Deinococci</taxon>
        <taxon>Deinococcales</taxon>
        <taxon>Deinococcaceae</taxon>
        <taxon>Deinococcus</taxon>
    </lineage>
</organism>
<dbReference type="PANTHER" id="PTHR44520:SF2">
    <property type="entry name" value="RESPONSE REGULATOR RCP1"/>
    <property type="match status" value="1"/>
</dbReference>
<protein>
    <submittedName>
        <fullName evidence="3">Response regulator</fullName>
    </submittedName>
</protein>
<sequence>MCLPGGREALRQLRAETYQPGGMLVSRNMPGMNGFQVLEAIKADPKLRKLPVVILSTSSVTEDIDLAYHWHARSYLVTLSGFGAFLKQIKAVLKDRKRVQRSHP</sequence>
<dbReference type="Proteomes" id="UP001595952">
    <property type="component" value="Unassembled WGS sequence"/>
</dbReference>
<dbReference type="PROSITE" id="PS50110">
    <property type="entry name" value="RESPONSE_REGULATORY"/>
    <property type="match status" value="1"/>
</dbReference>
<evidence type="ECO:0000313" key="4">
    <source>
        <dbReference type="Proteomes" id="UP001595952"/>
    </source>
</evidence>
<dbReference type="Gene3D" id="3.40.50.2300">
    <property type="match status" value="1"/>
</dbReference>
<reference evidence="4" key="1">
    <citation type="journal article" date="2019" name="Int. J. Syst. Evol. Microbiol.">
        <title>The Global Catalogue of Microorganisms (GCM) 10K type strain sequencing project: providing services to taxonomists for standard genome sequencing and annotation.</title>
        <authorList>
            <consortium name="The Broad Institute Genomics Platform"/>
            <consortium name="The Broad Institute Genome Sequencing Center for Infectious Disease"/>
            <person name="Wu L."/>
            <person name="Ma J."/>
        </authorList>
    </citation>
    <scope>NUCLEOTIDE SEQUENCE [LARGE SCALE GENOMIC DNA]</scope>
    <source>
        <strain evidence="4">CCUG 55995</strain>
    </source>
</reference>
<feature type="domain" description="Response regulatory" evidence="2">
    <location>
        <begin position="1"/>
        <end position="93"/>
    </location>
</feature>
<evidence type="ECO:0000256" key="1">
    <source>
        <dbReference type="PROSITE-ProRule" id="PRU00169"/>
    </source>
</evidence>
<name>A0ABV9IF96_9DEIO</name>
<proteinExistence type="predicted"/>
<gene>
    <name evidence="3" type="ORF">ACFO0D_18350</name>
</gene>
<dbReference type="InterPro" id="IPR011006">
    <property type="entry name" value="CheY-like_superfamily"/>
</dbReference>
<dbReference type="PANTHER" id="PTHR44520">
    <property type="entry name" value="RESPONSE REGULATOR RCP1-RELATED"/>
    <property type="match status" value="1"/>
</dbReference>
<accession>A0ABV9IF96</accession>
<dbReference type="InterPro" id="IPR001789">
    <property type="entry name" value="Sig_transdc_resp-reg_receiver"/>
</dbReference>